<dbReference type="RefSeq" id="XP_046077580.1">
    <property type="nucleotide sequence ID" value="XM_046221930.1"/>
</dbReference>
<dbReference type="GeneID" id="70252217"/>
<dbReference type="AlphaFoldDB" id="A0AAD4L6Q4"/>
<name>A0AAD4L6Q4_9EURO</name>
<protein>
    <submittedName>
        <fullName evidence="1">Uncharacterized protein</fullName>
    </submittedName>
</protein>
<evidence type="ECO:0000313" key="1">
    <source>
        <dbReference type="EMBL" id="KAH8704959.1"/>
    </source>
</evidence>
<dbReference type="Proteomes" id="UP001201262">
    <property type="component" value="Unassembled WGS sequence"/>
</dbReference>
<comment type="caution">
    <text evidence="1">The sequence shown here is derived from an EMBL/GenBank/DDBJ whole genome shotgun (WGS) entry which is preliminary data.</text>
</comment>
<accession>A0AAD4L6Q4</accession>
<gene>
    <name evidence="1" type="ORF">BGW36DRAFT_456513</name>
</gene>
<sequence length="249" mass="27403">MAISYLPEFIMSTGRLLAAIQALRKSSSANETSEFWTQVLDIFFPETEGFEISTIYKTSDHAILVLRRIKDADGDVIIDDCDMKNILVIDCQPPPISTTATVESEVSVNLKGTPDNQGAKVEGEATHEERLPSDFGVTAIGTQAIFVRDAELLAISAAHSHTSQDEIHLHGSKIGSANLAKASGRDQVEKWLHVQMSKRGFCFRKRIELLSTAQRYTTNLLAAHTETKHLHAQGMVHARSGARSKENAF</sequence>
<evidence type="ECO:0000313" key="2">
    <source>
        <dbReference type="Proteomes" id="UP001201262"/>
    </source>
</evidence>
<reference evidence="1" key="1">
    <citation type="submission" date="2021-12" db="EMBL/GenBank/DDBJ databases">
        <title>Convergent genome expansion in fungi linked to evolution of root-endophyte symbiosis.</title>
        <authorList>
            <consortium name="DOE Joint Genome Institute"/>
            <person name="Ke Y.-H."/>
            <person name="Bonito G."/>
            <person name="Liao H.-L."/>
            <person name="Looney B."/>
            <person name="Rojas-Flechas A."/>
            <person name="Nash J."/>
            <person name="Hameed K."/>
            <person name="Schadt C."/>
            <person name="Martin F."/>
            <person name="Crous P.W."/>
            <person name="Miettinen O."/>
            <person name="Magnuson J.K."/>
            <person name="Labbe J."/>
            <person name="Jacobson D."/>
            <person name="Doktycz M.J."/>
            <person name="Veneault-Fourrey C."/>
            <person name="Kuo A."/>
            <person name="Mondo S."/>
            <person name="Calhoun S."/>
            <person name="Riley R."/>
            <person name="Ohm R."/>
            <person name="LaButti K."/>
            <person name="Andreopoulos B."/>
            <person name="Pangilinan J."/>
            <person name="Nolan M."/>
            <person name="Tritt A."/>
            <person name="Clum A."/>
            <person name="Lipzen A."/>
            <person name="Daum C."/>
            <person name="Barry K."/>
            <person name="Grigoriev I.V."/>
            <person name="Vilgalys R."/>
        </authorList>
    </citation>
    <scope>NUCLEOTIDE SEQUENCE</scope>
    <source>
        <strain evidence="1">PMI_201</strain>
    </source>
</reference>
<dbReference type="EMBL" id="JAJTJA010000001">
    <property type="protein sequence ID" value="KAH8704959.1"/>
    <property type="molecule type" value="Genomic_DNA"/>
</dbReference>
<keyword evidence="2" id="KW-1185">Reference proteome</keyword>
<organism evidence="1 2">
    <name type="scientific">Talaromyces proteolyticus</name>
    <dbReference type="NCBI Taxonomy" id="1131652"/>
    <lineage>
        <taxon>Eukaryota</taxon>
        <taxon>Fungi</taxon>
        <taxon>Dikarya</taxon>
        <taxon>Ascomycota</taxon>
        <taxon>Pezizomycotina</taxon>
        <taxon>Eurotiomycetes</taxon>
        <taxon>Eurotiomycetidae</taxon>
        <taxon>Eurotiales</taxon>
        <taxon>Trichocomaceae</taxon>
        <taxon>Talaromyces</taxon>
        <taxon>Talaromyces sect. Bacilispori</taxon>
    </lineage>
</organism>
<proteinExistence type="predicted"/>